<accession>A0ABU0N2P7</accession>
<evidence type="ECO:0000313" key="2">
    <source>
        <dbReference type="EMBL" id="MDQ0557149.1"/>
    </source>
</evidence>
<name>A0ABU0N2P7_9FIRM</name>
<dbReference type="Gene3D" id="2.130.10.10">
    <property type="entry name" value="YVTN repeat-like/Quinoprotein amine dehydrogenase"/>
    <property type="match status" value="1"/>
</dbReference>
<gene>
    <name evidence="2" type="ORF">QOZ92_002267</name>
</gene>
<feature type="transmembrane region" description="Helical" evidence="1">
    <location>
        <begin position="83"/>
        <end position="101"/>
    </location>
</feature>
<keyword evidence="3" id="KW-1185">Reference proteome</keyword>
<feature type="transmembrane region" description="Helical" evidence="1">
    <location>
        <begin position="9"/>
        <end position="31"/>
    </location>
</feature>
<protein>
    <recommendedName>
        <fullName evidence="4">Glycosyl hydrolase</fullName>
    </recommendedName>
</protein>
<proteinExistence type="predicted"/>
<feature type="transmembrane region" description="Helical" evidence="1">
    <location>
        <begin position="43"/>
        <end position="62"/>
    </location>
</feature>
<comment type="caution">
    <text evidence="2">The sequence shown here is derived from an EMBL/GenBank/DDBJ whole genome shotgun (WGS) entry which is preliminary data.</text>
</comment>
<reference evidence="2 3" key="1">
    <citation type="submission" date="2023-07" db="EMBL/GenBank/DDBJ databases">
        <title>Genomic Encyclopedia of Type Strains, Phase IV (KMG-IV): sequencing the most valuable type-strain genomes for metagenomic binning, comparative biology and taxonomic classification.</title>
        <authorList>
            <person name="Goeker M."/>
        </authorList>
    </citation>
    <scope>NUCLEOTIDE SEQUENCE [LARGE SCALE GENOMIC DNA]</scope>
    <source>
        <strain evidence="2 3">DSM 15049</strain>
    </source>
</reference>
<sequence length="484" mass="55548">MIRENLKRIFISLITNPILIALYWIFCYELSSLCMYGRMNNNIYIFLICLILITFIILFTIVKIMKNKEYNIKKSINFKSWKYISIIIIIAVTSFYGVKIYKSAVNYGGKLSWAIDRLKNERKVKFKHNNIYEYGVEGIFEDINKKYKLPKQLYMVDDFTLEFSSDGTITSFYTFVYGKNAHGKDKTYLINYDKNKSKDITLILDGYANANYNYDKLVEPLRKTVKSISIKQTVEKWDQSSYGLVYYGKRNWGYNTDGIININEDGTQHNEKDPSSEIVGYTVSIFAPKKESIMPARYNLICNSDWSKSCMIPQQHNEQDPTDNNEQFYLSKKVGYKLNFVDKAAGSTLYSLSKTIDGGTTWKVINENPFNGVIGSIGGIKFIDEKIGFLVAINPSGAEGLLYRTDDGGISFKEVDYPKHEVKLNTGGVINPFDTPTVPYEKDNILNMMVEQGGDGDYNGNTNALYQSKDKGETWEFIKEIKND</sequence>
<dbReference type="EMBL" id="JAUSWG010000009">
    <property type="protein sequence ID" value="MDQ0557149.1"/>
    <property type="molecule type" value="Genomic_DNA"/>
</dbReference>
<organism evidence="2 3">
    <name type="scientific">Paraclostridium ghonii</name>
    <dbReference type="NCBI Taxonomy" id="29358"/>
    <lineage>
        <taxon>Bacteria</taxon>
        <taxon>Bacillati</taxon>
        <taxon>Bacillota</taxon>
        <taxon>Clostridia</taxon>
        <taxon>Peptostreptococcales</taxon>
        <taxon>Peptostreptococcaceae</taxon>
        <taxon>Paraclostridium</taxon>
    </lineage>
</organism>
<dbReference type="SUPFAM" id="SSF110296">
    <property type="entry name" value="Oligoxyloglucan reducing end-specific cellobiohydrolase"/>
    <property type="match status" value="1"/>
</dbReference>
<evidence type="ECO:0000256" key="1">
    <source>
        <dbReference type="SAM" id="Phobius"/>
    </source>
</evidence>
<evidence type="ECO:0000313" key="3">
    <source>
        <dbReference type="Proteomes" id="UP001232584"/>
    </source>
</evidence>
<evidence type="ECO:0008006" key="4">
    <source>
        <dbReference type="Google" id="ProtNLM"/>
    </source>
</evidence>
<dbReference type="Proteomes" id="UP001232584">
    <property type="component" value="Unassembled WGS sequence"/>
</dbReference>
<keyword evidence="1" id="KW-0472">Membrane</keyword>
<dbReference type="InterPro" id="IPR015943">
    <property type="entry name" value="WD40/YVTN_repeat-like_dom_sf"/>
</dbReference>
<dbReference type="RefSeq" id="WP_307507837.1">
    <property type="nucleotide sequence ID" value="NZ_BAAACE010000012.1"/>
</dbReference>
<keyword evidence="1" id="KW-1133">Transmembrane helix</keyword>
<keyword evidence="1" id="KW-0812">Transmembrane</keyword>